<sequence length="52" mass="5849">MAKRGAMLRILLEFNFKAWYGGSRWKNEEKTAGKKQGPAATMAFGNLAEEQD</sequence>
<feature type="non-terminal residue" evidence="1">
    <location>
        <position position="52"/>
    </location>
</feature>
<protein>
    <submittedName>
        <fullName evidence="1">Uncharacterized protein</fullName>
    </submittedName>
</protein>
<evidence type="ECO:0000313" key="1">
    <source>
        <dbReference type="EMBL" id="MCI97104.1"/>
    </source>
</evidence>
<dbReference type="Proteomes" id="UP000265520">
    <property type="component" value="Unassembled WGS sequence"/>
</dbReference>
<evidence type="ECO:0000313" key="2">
    <source>
        <dbReference type="Proteomes" id="UP000265520"/>
    </source>
</evidence>
<proteinExistence type="predicted"/>
<reference evidence="1 2" key="1">
    <citation type="journal article" date="2018" name="Front. Plant Sci.">
        <title>Red Clover (Trifolium pratense) and Zigzag Clover (T. medium) - A Picture of Genomic Similarities and Differences.</title>
        <authorList>
            <person name="Dluhosova J."/>
            <person name="Istvanek J."/>
            <person name="Nedelnik J."/>
            <person name="Repkova J."/>
        </authorList>
    </citation>
    <scope>NUCLEOTIDE SEQUENCE [LARGE SCALE GENOMIC DNA]</scope>
    <source>
        <strain evidence="2">cv. 10/8</strain>
        <tissue evidence="1">Leaf</tissue>
    </source>
</reference>
<accession>A0A392W8Z1</accession>
<keyword evidence="2" id="KW-1185">Reference proteome</keyword>
<organism evidence="1 2">
    <name type="scientific">Trifolium medium</name>
    <dbReference type="NCBI Taxonomy" id="97028"/>
    <lineage>
        <taxon>Eukaryota</taxon>
        <taxon>Viridiplantae</taxon>
        <taxon>Streptophyta</taxon>
        <taxon>Embryophyta</taxon>
        <taxon>Tracheophyta</taxon>
        <taxon>Spermatophyta</taxon>
        <taxon>Magnoliopsida</taxon>
        <taxon>eudicotyledons</taxon>
        <taxon>Gunneridae</taxon>
        <taxon>Pentapetalae</taxon>
        <taxon>rosids</taxon>
        <taxon>fabids</taxon>
        <taxon>Fabales</taxon>
        <taxon>Fabaceae</taxon>
        <taxon>Papilionoideae</taxon>
        <taxon>50 kb inversion clade</taxon>
        <taxon>NPAAA clade</taxon>
        <taxon>Hologalegina</taxon>
        <taxon>IRL clade</taxon>
        <taxon>Trifolieae</taxon>
        <taxon>Trifolium</taxon>
    </lineage>
</organism>
<dbReference type="EMBL" id="LXQA011432909">
    <property type="protein sequence ID" value="MCI97104.1"/>
    <property type="molecule type" value="Genomic_DNA"/>
</dbReference>
<name>A0A392W8Z1_9FABA</name>
<comment type="caution">
    <text evidence="1">The sequence shown here is derived from an EMBL/GenBank/DDBJ whole genome shotgun (WGS) entry which is preliminary data.</text>
</comment>
<dbReference type="AlphaFoldDB" id="A0A392W8Z1"/>